<name>A0A8T1RDX6_CARIL</name>
<dbReference type="AlphaFoldDB" id="A0A8T1RDX6"/>
<sequence>MARKCRGISNIAVMEVAQVGMTTRARTSLAMVVEDVSSTTTTKRRKLHAEQLKCSSSSSSSSSSLLFVKLRWRCLTISMEAMEEHYYSSPNSDHDATLCCLSNGSSLLLS</sequence>
<evidence type="ECO:0000313" key="2">
    <source>
        <dbReference type="Proteomes" id="UP000811609"/>
    </source>
</evidence>
<evidence type="ECO:0000313" key="1">
    <source>
        <dbReference type="EMBL" id="KAG6664563.1"/>
    </source>
</evidence>
<reference evidence="1" key="1">
    <citation type="submission" date="2020-12" db="EMBL/GenBank/DDBJ databases">
        <title>WGS assembly of Carya illinoinensis cv. Pawnee.</title>
        <authorList>
            <person name="Platts A."/>
            <person name="Shu S."/>
            <person name="Wright S."/>
            <person name="Barry K."/>
            <person name="Edger P."/>
            <person name="Pires J.C."/>
            <person name="Schmutz J."/>
        </authorList>
    </citation>
    <scope>NUCLEOTIDE SEQUENCE</scope>
    <source>
        <tissue evidence="1">Leaf</tissue>
    </source>
</reference>
<organism evidence="1 2">
    <name type="scientific">Carya illinoinensis</name>
    <name type="common">Pecan</name>
    <dbReference type="NCBI Taxonomy" id="32201"/>
    <lineage>
        <taxon>Eukaryota</taxon>
        <taxon>Viridiplantae</taxon>
        <taxon>Streptophyta</taxon>
        <taxon>Embryophyta</taxon>
        <taxon>Tracheophyta</taxon>
        <taxon>Spermatophyta</taxon>
        <taxon>Magnoliopsida</taxon>
        <taxon>eudicotyledons</taxon>
        <taxon>Gunneridae</taxon>
        <taxon>Pentapetalae</taxon>
        <taxon>rosids</taxon>
        <taxon>fabids</taxon>
        <taxon>Fagales</taxon>
        <taxon>Juglandaceae</taxon>
        <taxon>Carya</taxon>
    </lineage>
</organism>
<accession>A0A8T1RDX6</accession>
<gene>
    <name evidence="1" type="ORF">CIPAW_02G101500</name>
</gene>
<proteinExistence type="predicted"/>
<dbReference type="Proteomes" id="UP000811609">
    <property type="component" value="Chromosome 2"/>
</dbReference>
<protein>
    <submittedName>
        <fullName evidence="1">Uncharacterized protein</fullName>
    </submittedName>
</protein>
<comment type="caution">
    <text evidence="1">The sequence shown here is derived from an EMBL/GenBank/DDBJ whole genome shotgun (WGS) entry which is preliminary data.</text>
</comment>
<keyword evidence="2" id="KW-1185">Reference proteome</keyword>
<dbReference type="EMBL" id="CM031810">
    <property type="protein sequence ID" value="KAG6664563.1"/>
    <property type="molecule type" value="Genomic_DNA"/>
</dbReference>